<dbReference type="STRING" id="30019.A0A0M5IX11"/>
<dbReference type="Proteomes" id="UP000494163">
    <property type="component" value="Chromosome 2L"/>
</dbReference>
<evidence type="ECO:0000256" key="3">
    <source>
        <dbReference type="SAM" id="Phobius"/>
    </source>
</evidence>
<dbReference type="InterPro" id="IPR036915">
    <property type="entry name" value="Cyclin-like_sf"/>
</dbReference>
<evidence type="ECO:0000256" key="2">
    <source>
        <dbReference type="ARBA" id="ARBA00040808"/>
    </source>
</evidence>
<organism evidence="4 5">
    <name type="scientific">Drosophila busckii</name>
    <name type="common">Fruit fly</name>
    <dbReference type="NCBI Taxonomy" id="30019"/>
    <lineage>
        <taxon>Eukaryota</taxon>
        <taxon>Metazoa</taxon>
        <taxon>Ecdysozoa</taxon>
        <taxon>Arthropoda</taxon>
        <taxon>Hexapoda</taxon>
        <taxon>Insecta</taxon>
        <taxon>Pterygota</taxon>
        <taxon>Neoptera</taxon>
        <taxon>Endopterygota</taxon>
        <taxon>Diptera</taxon>
        <taxon>Brachycera</taxon>
        <taxon>Muscomorpha</taxon>
        <taxon>Ephydroidea</taxon>
        <taxon>Drosophilidae</taxon>
        <taxon>Drosophila</taxon>
    </lineage>
</organism>
<dbReference type="Pfam" id="PF08613">
    <property type="entry name" value="Cyclin"/>
    <property type="match status" value="1"/>
</dbReference>
<dbReference type="GO" id="GO:0005634">
    <property type="term" value="C:nucleus"/>
    <property type="evidence" value="ECO:0007669"/>
    <property type="project" value="TreeGrafter"/>
</dbReference>
<proteinExistence type="inferred from homology"/>
<dbReference type="CDD" id="cd20557">
    <property type="entry name" value="CYCLIN_ScPCL1-like"/>
    <property type="match status" value="1"/>
</dbReference>
<dbReference type="PANTHER" id="PTHR15615:SF108">
    <property type="entry name" value="PROTEIN CNPPD1"/>
    <property type="match status" value="1"/>
</dbReference>
<keyword evidence="3" id="KW-0472">Membrane</keyword>
<evidence type="ECO:0000313" key="5">
    <source>
        <dbReference type="Proteomes" id="UP000494163"/>
    </source>
</evidence>
<dbReference type="Gene3D" id="1.10.472.10">
    <property type="entry name" value="Cyclin-like"/>
    <property type="match status" value="1"/>
</dbReference>
<dbReference type="OMA" id="VMQHGEF"/>
<protein>
    <recommendedName>
        <fullName evidence="2">Protein CNPPD1</fullName>
    </recommendedName>
</protein>
<dbReference type="GO" id="GO:0016538">
    <property type="term" value="F:cyclin-dependent protein serine/threonine kinase regulator activity"/>
    <property type="evidence" value="ECO:0007669"/>
    <property type="project" value="TreeGrafter"/>
</dbReference>
<gene>
    <name evidence="4" type="ORF">Dbus_chr2Lg2479</name>
</gene>
<feature type="transmembrane region" description="Helical" evidence="3">
    <location>
        <begin position="214"/>
        <end position="233"/>
    </location>
</feature>
<keyword evidence="5" id="KW-1185">Reference proteome</keyword>
<keyword evidence="3" id="KW-0812">Transmembrane</keyword>
<dbReference type="GO" id="GO:0019901">
    <property type="term" value="F:protein kinase binding"/>
    <property type="evidence" value="ECO:0007669"/>
    <property type="project" value="InterPro"/>
</dbReference>
<name>A0A0M5IX11_DROBS</name>
<dbReference type="OrthoDB" id="244495at2759"/>
<evidence type="ECO:0000313" key="4">
    <source>
        <dbReference type="EMBL" id="ALC40394.1"/>
    </source>
</evidence>
<keyword evidence="3" id="KW-1133">Transmembrane helix</keyword>
<comment type="similarity">
    <text evidence="1">Belongs to the CNPPD1 family.</text>
</comment>
<dbReference type="InterPro" id="IPR013922">
    <property type="entry name" value="Cyclin_PHO80-like"/>
</dbReference>
<accession>A0A0M5IX11</accession>
<dbReference type="EMBL" id="CP012523">
    <property type="protein sequence ID" value="ALC40394.1"/>
    <property type="molecule type" value="Genomic_DNA"/>
</dbReference>
<evidence type="ECO:0000256" key="1">
    <source>
        <dbReference type="ARBA" id="ARBA00038508"/>
    </source>
</evidence>
<dbReference type="AlphaFoldDB" id="A0A0M5IX11"/>
<dbReference type="PANTHER" id="PTHR15615">
    <property type="match status" value="1"/>
</dbReference>
<dbReference type="SUPFAM" id="SSF47954">
    <property type="entry name" value="Cyclin-like"/>
    <property type="match status" value="1"/>
</dbReference>
<dbReference type="GO" id="GO:0000307">
    <property type="term" value="C:cyclin-dependent protein kinase holoenzyme complex"/>
    <property type="evidence" value="ECO:0007669"/>
    <property type="project" value="TreeGrafter"/>
</dbReference>
<reference evidence="4 5" key="1">
    <citation type="submission" date="2015-08" db="EMBL/GenBank/DDBJ databases">
        <title>Ancestral chromatin configuration constrains chromatin evolution on differentiating sex chromosomes in Drosophila.</title>
        <authorList>
            <person name="Zhou Q."/>
            <person name="Bachtrog D."/>
        </authorList>
    </citation>
    <scope>NUCLEOTIDE SEQUENCE [LARGE SCALE GENOMIC DNA]</scope>
    <source>
        <tissue evidence="4">Whole larvae</tissue>
    </source>
</reference>
<sequence>MGRRGMCVTATPKKVMQHGEFIDRIRKTLYYGGVDTTEAEMGTAISMPFAEYAADLFSEPHRGHSLHRLSSIAAGKTQATPCSLIMALIYLDRLNIIDPGYGCRITPQELFVVSLMISTKFYTGHDEAFYLEDWAKEGNMSEDKLKQMELEFMTAIDWNIYISNEQFFNKLNTVERTLALREGLRRGWLTYSELVQLLPSFTLMRFLLNNLTVLAISYAASVFTIAGAFFIASQVPGTIWHRRVDTTATVTTQSNSLATPMVTTNKTLAVPVLETDVTATKNESCMALNVEEELLKLEQQFCAEARLNELQSRQRLEPLTQHNKNYRKTSTYAHKDNTKHWLNMKAEFSDASDKRNALIFGHKQHNWEPAQKKHNWNQTQNTSVFWQLITDAMSQPSLLVRWPELWPKLI</sequence>